<organism evidence="1 2">
    <name type="scientific">Dryococelus australis</name>
    <dbReference type="NCBI Taxonomy" id="614101"/>
    <lineage>
        <taxon>Eukaryota</taxon>
        <taxon>Metazoa</taxon>
        <taxon>Ecdysozoa</taxon>
        <taxon>Arthropoda</taxon>
        <taxon>Hexapoda</taxon>
        <taxon>Insecta</taxon>
        <taxon>Pterygota</taxon>
        <taxon>Neoptera</taxon>
        <taxon>Polyneoptera</taxon>
        <taxon>Phasmatodea</taxon>
        <taxon>Verophasmatodea</taxon>
        <taxon>Anareolatae</taxon>
        <taxon>Phasmatidae</taxon>
        <taxon>Eurycanthinae</taxon>
        <taxon>Dryococelus</taxon>
    </lineage>
</organism>
<gene>
    <name evidence="1" type="ORF">PR048_011624</name>
</gene>
<accession>A0ABQ9HME5</accession>
<evidence type="ECO:0000313" key="2">
    <source>
        <dbReference type="Proteomes" id="UP001159363"/>
    </source>
</evidence>
<name>A0ABQ9HME5_9NEOP</name>
<reference evidence="1 2" key="1">
    <citation type="submission" date="2023-02" db="EMBL/GenBank/DDBJ databases">
        <title>LHISI_Scaffold_Assembly.</title>
        <authorList>
            <person name="Stuart O.P."/>
            <person name="Cleave R."/>
            <person name="Magrath M.J.L."/>
            <person name="Mikheyev A.S."/>
        </authorList>
    </citation>
    <scope>NUCLEOTIDE SEQUENCE [LARGE SCALE GENOMIC DNA]</scope>
    <source>
        <strain evidence="1">Daus_M_001</strain>
        <tissue evidence="1">Leg muscle</tissue>
    </source>
</reference>
<keyword evidence="2" id="KW-1185">Reference proteome</keyword>
<sequence length="136" mass="15658">MENDGQSHCSINDVLKLIPESFNGDKRILREFVDNVEVAFELADPVDHEKLLKFVKTKITGDAKCKILVRMATDSWEEGREILEDNYATKRALHFYAYYMFNARQGKTEAIASWSSRIDTIQIDFKEAASRVFCSL</sequence>
<evidence type="ECO:0000313" key="1">
    <source>
        <dbReference type="EMBL" id="KAJ8885427.1"/>
    </source>
</evidence>
<dbReference type="EMBL" id="JARBHB010000004">
    <property type="protein sequence ID" value="KAJ8885427.1"/>
    <property type="molecule type" value="Genomic_DNA"/>
</dbReference>
<proteinExistence type="predicted"/>
<dbReference type="Proteomes" id="UP001159363">
    <property type="component" value="Chromosome X"/>
</dbReference>
<protein>
    <submittedName>
        <fullName evidence="1">Uncharacterized protein</fullName>
    </submittedName>
</protein>
<comment type="caution">
    <text evidence="1">The sequence shown here is derived from an EMBL/GenBank/DDBJ whole genome shotgun (WGS) entry which is preliminary data.</text>
</comment>